<sequence length="329" mass="36966">MHERDKMFSLSIMFASLLSSVSSTFSSLRIYPGNIPSERLSLYPGLTSKKSNLATKLRVHGRRSDIVPEIVPLKLSDSLPSQGLPNSNIKRVGLGSKVTYLKSRTPGTKINIERENDIKSNYIDDSKTSEYQVLEKNVNTNKISEKDDKFYTVESAKKTQKSKKQKTSTALSKLPNSPIFYIRLPPNPYNFVPGLGYIRTPSVDKNVLPVDFNANGRPSSLFSLRRPADDFLKPSATVLPPLSAETESDIETTTEFATTVTEPQPTTTTTTKPPKKVLTNSKITYIKGNFLFNGRPNAMFTVHSPYKPDYFQILHNFFYPGRKMPQKRS</sequence>
<protein>
    <submittedName>
        <fullName evidence="2">Uncharacterized protein</fullName>
    </submittedName>
</protein>
<evidence type="ECO:0000313" key="2">
    <source>
        <dbReference type="EMBL" id="KAK2711535.1"/>
    </source>
</evidence>
<dbReference type="Proteomes" id="UP001187531">
    <property type="component" value="Unassembled WGS sequence"/>
</dbReference>
<comment type="caution">
    <text evidence="2">The sequence shown here is derived from an EMBL/GenBank/DDBJ whole genome shotgun (WGS) entry which is preliminary data.</text>
</comment>
<dbReference type="AlphaFoldDB" id="A0AA88HGE4"/>
<dbReference type="Pfam" id="PF16027">
    <property type="entry name" value="DUF4786"/>
    <property type="match status" value="1"/>
</dbReference>
<dbReference type="InterPro" id="IPR031983">
    <property type="entry name" value="DUF4786"/>
</dbReference>
<keyword evidence="1" id="KW-0732">Signal</keyword>
<gene>
    <name evidence="2" type="ORF">QYM36_012633</name>
</gene>
<proteinExistence type="predicted"/>
<dbReference type="EMBL" id="JAVRJZ010000016">
    <property type="protein sequence ID" value="KAK2711535.1"/>
    <property type="molecule type" value="Genomic_DNA"/>
</dbReference>
<evidence type="ECO:0000313" key="3">
    <source>
        <dbReference type="Proteomes" id="UP001187531"/>
    </source>
</evidence>
<evidence type="ECO:0000256" key="1">
    <source>
        <dbReference type="SAM" id="SignalP"/>
    </source>
</evidence>
<reference evidence="2" key="1">
    <citation type="submission" date="2023-07" db="EMBL/GenBank/DDBJ databases">
        <title>Chromosome-level genome assembly of Artemia franciscana.</title>
        <authorList>
            <person name="Jo E."/>
        </authorList>
    </citation>
    <scope>NUCLEOTIDE SEQUENCE</scope>
    <source>
        <tissue evidence="2">Whole body</tissue>
    </source>
</reference>
<feature type="chain" id="PRO_5041720160" evidence="1">
    <location>
        <begin position="24"/>
        <end position="329"/>
    </location>
</feature>
<feature type="signal peptide" evidence="1">
    <location>
        <begin position="1"/>
        <end position="23"/>
    </location>
</feature>
<name>A0AA88HGE4_ARTSF</name>
<keyword evidence="3" id="KW-1185">Reference proteome</keyword>
<organism evidence="2 3">
    <name type="scientific">Artemia franciscana</name>
    <name type="common">Brine shrimp</name>
    <name type="synonym">Artemia sanfranciscana</name>
    <dbReference type="NCBI Taxonomy" id="6661"/>
    <lineage>
        <taxon>Eukaryota</taxon>
        <taxon>Metazoa</taxon>
        <taxon>Ecdysozoa</taxon>
        <taxon>Arthropoda</taxon>
        <taxon>Crustacea</taxon>
        <taxon>Branchiopoda</taxon>
        <taxon>Anostraca</taxon>
        <taxon>Artemiidae</taxon>
        <taxon>Artemia</taxon>
    </lineage>
</organism>
<accession>A0AA88HGE4</accession>